<reference evidence="3 4" key="2">
    <citation type="submission" date="2019-02" db="EMBL/GenBank/DDBJ databases">
        <title>'Lichenibacterium ramalinii' gen. nov. sp. nov., 'Lichenibacterium minor' gen. nov. sp. nov.</title>
        <authorList>
            <person name="Pankratov T."/>
        </authorList>
    </citation>
    <scope>NUCLEOTIDE SEQUENCE [LARGE SCALE GENOMIC DNA]</scope>
    <source>
        <strain evidence="3 4">RmlP001</strain>
    </source>
</reference>
<keyword evidence="4" id="KW-1185">Reference proteome</keyword>
<feature type="transmembrane region" description="Helical" evidence="2">
    <location>
        <begin position="178"/>
        <end position="205"/>
    </location>
</feature>
<sequence>MANHAAAEATKAAAEATKAAAEAETVTAEARADAAGERRAARPGMVDRCAIPAGWAVALAALGPPVLSAGPAPVPALIPALILVAALLWWVAVVVTVRSDLAAFIIPDGASAATAALGLAVAAGVPLLGGEGAGAAVSAVSGAVATGIGAFALFALVDVGFRRLGRDALGFGDVKLAGAAAVWLTPGAAALALELAALGAIAALLARPRAGPLRDTAVPFGAFLAPAAWLVFVLAPLVPDGILPR</sequence>
<proteinExistence type="predicted"/>
<dbReference type="Proteomes" id="UP000289411">
    <property type="component" value="Unassembled WGS sequence"/>
</dbReference>
<keyword evidence="1" id="KW-0175">Coiled coil</keyword>
<feature type="transmembrane region" description="Helical" evidence="2">
    <location>
        <begin position="49"/>
        <end position="70"/>
    </location>
</feature>
<feature type="transmembrane region" description="Helical" evidence="2">
    <location>
        <begin position="135"/>
        <end position="157"/>
    </location>
</feature>
<keyword evidence="2" id="KW-0812">Transmembrane</keyword>
<keyword evidence="2" id="KW-1133">Transmembrane helix</keyword>
<dbReference type="EMBL" id="QYBC01000017">
    <property type="protein sequence ID" value="RYB02783.1"/>
    <property type="molecule type" value="Genomic_DNA"/>
</dbReference>
<evidence type="ECO:0000256" key="1">
    <source>
        <dbReference type="SAM" id="Coils"/>
    </source>
</evidence>
<keyword evidence="2" id="KW-0472">Membrane</keyword>
<accession>A0A4V1RI87</accession>
<dbReference type="AlphaFoldDB" id="A0A4V1RI87"/>
<evidence type="ECO:0008006" key="5">
    <source>
        <dbReference type="Google" id="ProtNLM"/>
    </source>
</evidence>
<feature type="transmembrane region" description="Helical" evidence="2">
    <location>
        <begin position="76"/>
        <end position="97"/>
    </location>
</feature>
<dbReference type="OrthoDB" id="8223801at2"/>
<feature type="transmembrane region" description="Helical" evidence="2">
    <location>
        <begin position="109"/>
        <end position="129"/>
    </location>
</feature>
<protein>
    <recommendedName>
        <fullName evidence="5">Prepilin peptidase</fullName>
    </recommendedName>
</protein>
<comment type="caution">
    <text evidence="3">The sequence shown here is derived from an EMBL/GenBank/DDBJ whole genome shotgun (WGS) entry which is preliminary data.</text>
</comment>
<feature type="coiled-coil region" evidence="1">
    <location>
        <begin position="4"/>
        <end position="31"/>
    </location>
</feature>
<organism evidence="3 4">
    <name type="scientific">Lichenibacterium ramalinae</name>
    <dbReference type="NCBI Taxonomy" id="2316527"/>
    <lineage>
        <taxon>Bacteria</taxon>
        <taxon>Pseudomonadati</taxon>
        <taxon>Pseudomonadota</taxon>
        <taxon>Alphaproteobacteria</taxon>
        <taxon>Hyphomicrobiales</taxon>
        <taxon>Lichenihabitantaceae</taxon>
        <taxon>Lichenibacterium</taxon>
    </lineage>
</organism>
<reference evidence="3 4" key="1">
    <citation type="submission" date="2018-09" db="EMBL/GenBank/DDBJ databases">
        <authorList>
            <person name="Grouzdev D.S."/>
            <person name="Krutkina M.S."/>
        </authorList>
    </citation>
    <scope>NUCLEOTIDE SEQUENCE [LARGE SCALE GENOMIC DNA]</scope>
    <source>
        <strain evidence="3 4">RmlP001</strain>
    </source>
</reference>
<gene>
    <name evidence="3" type="ORF">D3272_18910</name>
</gene>
<dbReference type="RefSeq" id="WP_129220782.1">
    <property type="nucleotide sequence ID" value="NZ_QYBC01000017.1"/>
</dbReference>
<name>A0A4V1RI87_9HYPH</name>
<evidence type="ECO:0000313" key="3">
    <source>
        <dbReference type="EMBL" id="RYB02783.1"/>
    </source>
</evidence>
<evidence type="ECO:0000313" key="4">
    <source>
        <dbReference type="Proteomes" id="UP000289411"/>
    </source>
</evidence>
<evidence type="ECO:0000256" key="2">
    <source>
        <dbReference type="SAM" id="Phobius"/>
    </source>
</evidence>
<feature type="transmembrane region" description="Helical" evidence="2">
    <location>
        <begin position="217"/>
        <end position="238"/>
    </location>
</feature>